<dbReference type="Proteomes" id="UP000307541">
    <property type="component" value="Unassembled WGS sequence"/>
</dbReference>
<dbReference type="OrthoDB" id="7065275at2"/>
<comment type="caution">
    <text evidence="2">The sequence shown here is derived from an EMBL/GenBank/DDBJ whole genome shotgun (WGS) entry which is preliminary data.</text>
</comment>
<keyword evidence="3" id="KW-1185">Reference proteome</keyword>
<name>A0A4T1ZSH9_9PSED</name>
<keyword evidence="1" id="KW-0732">Signal</keyword>
<sequence>MKPAVFLLALLLSGCATYQYQPKEYEIKSGRIDELSVSGPTTVTNSENSDEIKIIYDDVMKWQASYKEISRALAEQLDNEITKNGKVTGNKNKKLNITISRFYVDHSTFVFKAYSDFTITGDNGFEKKFQVTDITNSSVGGNIERTFNSAIAVSVLHILKDESVLEYLAN</sequence>
<dbReference type="AlphaFoldDB" id="A0A4T1ZSH9"/>
<protein>
    <recommendedName>
        <fullName evidence="4">Lipoprotein</fullName>
    </recommendedName>
</protein>
<feature type="chain" id="PRO_5020963018" description="Lipoprotein" evidence="1">
    <location>
        <begin position="19"/>
        <end position="170"/>
    </location>
</feature>
<proteinExistence type="predicted"/>
<dbReference type="PROSITE" id="PS51257">
    <property type="entry name" value="PROKAR_LIPOPROTEIN"/>
    <property type="match status" value="1"/>
</dbReference>
<evidence type="ECO:0000313" key="2">
    <source>
        <dbReference type="EMBL" id="TIH06937.1"/>
    </source>
</evidence>
<accession>A0A4T1ZSH9</accession>
<evidence type="ECO:0000256" key="1">
    <source>
        <dbReference type="SAM" id="SignalP"/>
    </source>
</evidence>
<dbReference type="EMBL" id="RFLV01000005">
    <property type="protein sequence ID" value="TIH06937.1"/>
    <property type="molecule type" value="Genomic_DNA"/>
</dbReference>
<evidence type="ECO:0008006" key="4">
    <source>
        <dbReference type="Google" id="ProtNLM"/>
    </source>
</evidence>
<feature type="signal peptide" evidence="1">
    <location>
        <begin position="1"/>
        <end position="18"/>
    </location>
</feature>
<organism evidence="2 3">
    <name type="scientific">Pseudomonas leptonychotis</name>
    <dbReference type="NCBI Taxonomy" id="2448482"/>
    <lineage>
        <taxon>Bacteria</taxon>
        <taxon>Pseudomonadati</taxon>
        <taxon>Pseudomonadota</taxon>
        <taxon>Gammaproteobacteria</taxon>
        <taxon>Pseudomonadales</taxon>
        <taxon>Pseudomonadaceae</taxon>
        <taxon>Pseudomonas</taxon>
    </lineage>
</organism>
<evidence type="ECO:0000313" key="3">
    <source>
        <dbReference type="Proteomes" id="UP000307541"/>
    </source>
</evidence>
<gene>
    <name evidence="2" type="ORF">D8779_19125</name>
</gene>
<reference evidence="2 3" key="1">
    <citation type="submission" date="2018-10" db="EMBL/GenBank/DDBJ databases">
        <title>Pseudomonas leptonychotis sp. nov., isolated from Weddell seals in Antarctica.</title>
        <authorList>
            <person name="Novakova D."/>
            <person name="Svec P."/>
            <person name="Kralova S."/>
            <person name="Kristofova L."/>
            <person name="Zeman M."/>
            <person name="Pantucek R."/>
            <person name="Maslanova I."/>
            <person name="Sedlacek I."/>
        </authorList>
    </citation>
    <scope>NUCLEOTIDE SEQUENCE [LARGE SCALE GENOMIC DNA]</scope>
    <source>
        <strain evidence="2 3">CCM 8849</strain>
    </source>
</reference>
<dbReference type="RefSeq" id="WP_136666112.1">
    <property type="nucleotide sequence ID" value="NZ_RFLV01000005.1"/>
</dbReference>